<sequence>MISMRQTTISYTRLITQSSLTVQLGWQVCGGHAPYLYSTESLALFRVPHRNTDRFHKQLHMSTQ</sequence>
<reference evidence="1" key="1">
    <citation type="submission" date="2014-11" db="EMBL/GenBank/DDBJ databases">
        <authorList>
            <person name="Amaro Gonzalez C."/>
        </authorList>
    </citation>
    <scope>NUCLEOTIDE SEQUENCE</scope>
</reference>
<proteinExistence type="predicted"/>
<dbReference type="AlphaFoldDB" id="A0A0E9VHR3"/>
<name>A0A0E9VHR3_ANGAN</name>
<protein>
    <submittedName>
        <fullName evidence="1">Uncharacterized protein</fullName>
    </submittedName>
</protein>
<accession>A0A0E9VHR3</accession>
<reference evidence="1" key="2">
    <citation type="journal article" date="2015" name="Fish Shellfish Immunol.">
        <title>Early steps in the European eel (Anguilla anguilla)-Vibrio vulnificus interaction in the gills: Role of the RtxA13 toxin.</title>
        <authorList>
            <person name="Callol A."/>
            <person name="Pajuelo D."/>
            <person name="Ebbesson L."/>
            <person name="Teles M."/>
            <person name="MacKenzie S."/>
            <person name="Amaro C."/>
        </authorList>
    </citation>
    <scope>NUCLEOTIDE SEQUENCE</scope>
</reference>
<dbReference type="EMBL" id="GBXM01031617">
    <property type="protein sequence ID" value="JAH76960.1"/>
    <property type="molecule type" value="Transcribed_RNA"/>
</dbReference>
<evidence type="ECO:0000313" key="1">
    <source>
        <dbReference type="EMBL" id="JAH76960.1"/>
    </source>
</evidence>
<organism evidence="1">
    <name type="scientific">Anguilla anguilla</name>
    <name type="common">European freshwater eel</name>
    <name type="synonym">Muraena anguilla</name>
    <dbReference type="NCBI Taxonomy" id="7936"/>
    <lineage>
        <taxon>Eukaryota</taxon>
        <taxon>Metazoa</taxon>
        <taxon>Chordata</taxon>
        <taxon>Craniata</taxon>
        <taxon>Vertebrata</taxon>
        <taxon>Euteleostomi</taxon>
        <taxon>Actinopterygii</taxon>
        <taxon>Neopterygii</taxon>
        <taxon>Teleostei</taxon>
        <taxon>Anguilliformes</taxon>
        <taxon>Anguillidae</taxon>
        <taxon>Anguilla</taxon>
    </lineage>
</organism>